<dbReference type="GO" id="GO:0016740">
    <property type="term" value="F:transferase activity"/>
    <property type="evidence" value="ECO:0007669"/>
    <property type="project" value="UniProtKB-KW"/>
</dbReference>
<proteinExistence type="predicted"/>
<comment type="caution">
    <text evidence="1">The sequence shown here is derived from an EMBL/GenBank/DDBJ whole genome shotgun (WGS) entry which is preliminary data.</text>
</comment>
<reference evidence="1 2" key="1">
    <citation type="submission" date="2018-06" db="EMBL/GenBank/DDBJ databases">
        <title>Genomic Encyclopedia of Archaeal and Bacterial Type Strains, Phase II (KMG-II): from individual species to whole genera.</title>
        <authorList>
            <person name="Goeker M."/>
        </authorList>
    </citation>
    <scope>NUCLEOTIDE SEQUENCE [LARGE SCALE GENOMIC DNA]</scope>
    <source>
        <strain evidence="1 2">DSM 21851</strain>
    </source>
</reference>
<gene>
    <name evidence="1" type="ORF">LX87_00691</name>
</gene>
<name>A0A327X761_LARAB</name>
<sequence length="377" mass="44161">MSNFVHQYQRELDRCRQQFESLDLRKEQGYLFKFTTFSASVQNILPEIPIEKHEELFQKLLLQQVYTTFDQQFLTANDLIQTKGPIQELISSPRPNIYCTFHLGSYRLMATYLYRNGLDVTLMVSSGTYQQQGKDIWATIKGLQKKHKLTNSFQMLDAEQPSSTLQVIRALRAGTSLVIFIDGVTSTTGLNRQEDKEIQVRFGAQNVWARKGVGFLSHMTQTPIIPVIGYRDKNLNNVLSFLDPIIPEAGCDRETYCRRSLQQIYDLFWHYLTKYPEQWEGWNYIHKFLDQHELEQRADSFRSQHQQLTKRVAFNHERYSICDLEEAPILFDRRLYLTYEITADLRDFLLQIGTIETPEEVLGTDLYLDLLSKQIIA</sequence>
<keyword evidence="2" id="KW-1185">Reference proteome</keyword>
<organism evidence="1 2">
    <name type="scientific">Larkinella arboricola</name>
    <dbReference type="NCBI Taxonomy" id="643671"/>
    <lineage>
        <taxon>Bacteria</taxon>
        <taxon>Pseudomonadati</taxon>
        <taxon>Bacteroidota</taxon>
        <taxon>Cytophagia</taxon>
        <taxon>Cytophagales</taxon>
        <taxon>Spirosomataceae</taxon>
        <taxon>Larkinella</taxon>
    </lineage>
</organism>
<evidence type="ECO:0000313" key="2">
    <source>
        <dbReference type="Proteomes" id="UP000248790"/>
    </source>
</evidence>
<dbReference type="EMBL" id="QLMC01000001">
    <property type="protein sequence ID" value="RAK02571.1"/>
    <property type="molecule type" value="Genomic_DNA"/>
</dbReference>
<accession>A0A327X761</accession>
<dbReference type="AlphaFoldDB" id="A0A327X761"/>
<evidence type="ECO:0000313" key="1">
    <source>
        <dbReference type="EMBL" id="RAK02571.1"/>
    </source>
</evidence>
<keyword evidence="1" id="KW-0808">Transferase</keyword>
<dbReference type="RefSeq" id="WP_111626760.1">
    <property type="nucleotide sequence ID" value="NZ_QLMC01000001.1"/>
</dbReference>
<protein>
    <submittedName>
        <fullName evidence="1">KDO2-lipid IV(A) lauroyltransferase</fullName>
    </submittedName>
</protein>
<dbReference type="OrthoDB" id="1373292at2"/>
<dbReference type="Proteomes" id="UP000248790">
    <property type="component" value="Unassembled WGS sequence"/>
</dbReference>